<feature type="transmembrane region" description="Helical" evidence="7">
    <location>
        <begin position="437"/>
        <end position="456"/>
    </location>
</feature>
<dbReference type="eggNOG" id="KOG0255">
    <property type="taxonomic scope" value="Eukaryota"/>
</dbReference>
<dbReference type="AlphaFoldDB" id="G8BZL9"/>
<dbReference type="InterPro" id="IPR011701">
    <property type="entry name" value="MFS"/>
</dbReference>
<dbReference type="PRINTS" id="PR01036">
    <property type="entry name" value="TCRTETB"/>
</dbReference>
<feature type="transmembrane region" description="Helical" evidence="7">
    <location>
        <begin position="197"/>
        <end position="223"/>
    </location>
</feature>
<evidence type="ECO:0000256" key="1">
    <source>
        <dbReference type="ARBA" id="ARBA00004141"/>
    </source>
</evidence>
<evidence type="ECO:0000313" key="10">
    <source>
        <dbReference type="Proteomes" id="UP000005666"/>
    </source>
</evidence>
<feature type="transmembrane region" description="Helical" evidence="7">
    <location>
        <begin position="535"/>
        <end position="560"/>
    </location>
</feature>
<evidence type="ECO:0000256" key="4">
    <source>
        <dbReference type="ARBA" id="ARBA00022989"/>
    </source>
</evidence>
<feature type="transmembrane region" description="Helical" evidence="7">
    <location>
        <begin position="293"/>
        <end position="317"/>
    </location>
</feature>
<dbReference type="PANTHER" id="PTHR23502:SF31">
    <property type="entry name" value="POLYAMINE TRANSPORTER 1"/>
    <property type="match status" value="1"/>
</dbReference>
<keyword evidence="10" id="KW-1185">Reference proteome</keyword>
<keyword evidence="3 7" id="KW-0812">Transmembrane</keyword>
<feature type="domain" description="Major facilitator superfamily (MFS) profile" evidence="8">
    <location>
        <begin position="169"/>
        <end position="596"/>
    </location>
</feature>
<feature type="transmembrane region" description="Helical" evidence="7">
    <location>
        <begin position="477"/>
        <end position="494"/>
    </location>
</feature>
<evidence type="ECO:0000256" key="5">
    <source>
        <dbReference type="ARBA" id="ARBA00023136"/>
    </source>
</evidence>
<dbReference type="CDD" id="cd17323">
    <property type="entry name" value="MFS_Tpo1_MDR_like"/>
    <property type="match status" value="1"/>
</dbReference>
<feature type="transmembrane region" description="Helical" evidence="7">
    <location>
        <begin position="235"/>
        <end position="254"/>
    </location>
</feature>
<evidence type="ECO:0000256" key="6">
    <source>
        <dbReference type="SAM" id="MobiDB-lite"/>
    </source>
</evidence>
<organism evidence="9 10">
    <name type="scientific">Tetrapisispora phaffii (strain ATCC 24235 / CBS 4417 / NBRC 1672 / NRRL Y-8282 / UCD 70-5)</name>
    <name type="common">Yeast</name>
    <name type="synonym">Fabospora phaffii</name>
    <dbReference type="NCBI Taxonomy" id="1071381"/>
    <lineage>
        <taxon>Eukaryota</taxon>
        <taxon>Fungi</taxon>
        <taxon>Dikarya</taxon>
        <taxon>Ascomycota</taxon>
        <taxon>Saccharomycotina</taxon>
        <taxon>Saccharomycetes</taxon>
        <taxon>Saccharomycetales</taxon>
        <taxon>Saccharomycetaceae</taxon>
        <taxon>Tetrapisispora</taxon>
    </lineage>
</organism>
<comment type="subcellular location">
    <subcellularLocation>
        <location evidence="1">Membrane</location>
        <topology evidence="1">Multi-pass membrane protein</topology>
    </subcellularLocation>
</comment>
<dbReference type="GeneID" id="11533370"/>
<proteinExistence type="predicted"/>
<keyword evidence="2" id="KW-0813">Transport</keyword>
<keyword evidence="5 7" id="KW-0472">Membrane</keyword>
<sequence>MTSGTSPVDEGKATGQKPKFRKFNFNNDNEDTGNDPLNNSGIESEGVSIAPTASPAQYLGYCYDIERNGSSTLNDSTYDGYHKLEKINTLTSHSGTDIKNNRRMSRIQTGTQDVVEDFTKVQYENVLPMGGGRPFPPVLPNIDDFEVTFDGPFDPLHPFNWKMRKKVMICCILCLDSLSVSMASSIFASSIPDIDEIYGVIDVVAILGVTLFVLGFAFSPIIFAPLSELFGRQKVILISSFGNALFQYAVATAANLQTILICRFFAGLIGAAPIAVVPAVFADIFDTNIRGKAIALFSLGVFIGPILGPIIGSYIVQHTTWRWTEYVISFLSTFVTLLILLFLEETHHPIILVNKAKKLRKETNNWGIHASHENVELTIDEIITNMITRPLVMLVKEPVLLVVSIYNSFVYGILYLLLEAYPIVFIQGYGFTKNGELPYLALIIGMILCTAFIWYSDIDYLKRVEQNQGHVVPEARLFPMIVAGILFPIGLLWFTWTGNYYTSIHWIVPTIAGSFIGFGLIGIFLPCLNYIIESYLYLTASAVAANTFLRSAFGASFPLFAGYMFKGMGVNFAGLLLGLVAIVLIPVPLFLLRYGKAIRERSAFAYAG</sequence>
<dbReference type="KEGG" id="tpf:TPHA_0K02160"/>
<dbReference type="GO" id="GO:0005886">
    <property type="term" value="C:plasma membrane"/>
    <property type="evidence" value="ECO:0007669"/>
    <property type="project" value="UniProtKB-ARBA"/>
</dbReference>
<dbReference type="RefSeq" id="XP_003687781.1">
    <property type="nucleotide sequence ID" value="XM_003687733.1"/>
</dbReference>
<feature type="transmembrane region" description="Helical" evidence="7">
    <location>
        <begin position="167"/>
        <end position="191"/>
    </location>
</feature>
<dbReference type="SUPFAM" id="SSF103473">
    <property type="entry name" value="MFS general substrate transporter"/>
    <property type="match status" value="1"/>
</dbReference>
<gene>
    <name evidence="9" type="primary">TPHA0K02160</name>
    <name evidence="9" type="ordered locus">TPHA_0K02160</name>
</gene>
<dbReference type="Proteomes" id="UP000005666">
    <property type="component" value="Chromosome 11"/>
</dbReference>
<dbReference type="HOGENOM" id="CLU_008455_11_4_1"/>
<feature type="transmembrane region" description="Helical" evidence="7">
    <location>
        <begin position="572"/>
        <end position="592"/>
    </location>
</feature>
<feature type="transmembrane region" description="Helical" evidence="7">
    <location>
        <begin position="399"/>
        <end position="417"/>
    </location>
</feature>
<dbReference type="PANTHER" id="PTHR23502">
    <property type="entry name" value="MAJOR FACILITATOR SUPERFAMILY"/>
    <property type="match status" value="1"/>
</dbReference>
<reference evidence="9 10" key="1">
    <citation type="journal article" date="2011" name="Proc. Natl. Acad. Sci. U.S.A.">
        <title>Evolutionary erosion of yeast sex chromosomes by mating-type switching accidents.</title>
        <authorList>
            <person name="Gordon J.L."/>
            <person name="Armisen D."/>
            <person name="Proux-Wera E."/>
            <person name="Oheigeartaigh S.S."/>
            <person name="Byrne K.P."/>
            <person name="Wolfe K.H."/>
        </authorList>
    </citation>
    <scope>NUCLEOTIDE SEQUENCE [LARGE SCALE GENOMIC DNA]</scope>
    <source>
        <strain evidence="10">ATCC 24235 / CBS 4417 / NBRC 1672 / NRRL Y-8282 / UCD 70-5</strain>
    </source>
</reference>
<evidence type="ECO:0000259" key="8">
    <source>
        <dbReference type="PROSITE" id="PS50850"/>
    </source>
</evidence>
<keyword evidence="4 7" id="KW-1133">Transmembrane helix</keyword>
<evidence type="ECO:0000256" key="7">
    <source>
        <dbReference type="SAM" id="Phobius"/>
    </source>
</evidence>
<feature type="transmembrane region" description="Helical" evidence="7">
    <location>
        <begin position="260"/>
        <end position="281"/>
    </location>
</feature>
<dbReference type="OMA" id="RSIHWMA"/>
<dbReference type="OrthoDB" id="9986881at2759"/>
<feature type="transmembrane region" description="Helical" evidence="7">
    <location>
        <begin position="323"/>
        <end position="343"/>
    </location>
</feature>
<feature type="region of interest" description="Disordered" evidence="6">
    <location>
        <begin position="1"/>
        <end position="39"/>
    </location>
</feature>
<evidence type="ECO:0000256" key="3">
    <source>
        <dbReference type="ARBA" id="ARBA00022692"/>
    </source>
</evidence>
<protein>
    <recommendedName>
        <fullName evidence="8">Major facilitator superfamily (MFS) profile domain-containing protein</fullName>
    </recommendedName>
</protein>
<dbReference type="Gene3D" id="1.20.1250.20">
    <property type="entry name" value="MFS general substrate transporter like domains"/>
    <property type="match status" value="1"/>
</dbReference>
<dbReference type="InterPro" id="IPR020846">
    <property type="entry name" value="MFS_dom"/>
</dbReference>
<feature type="transmembrane region" description="Helical" evidence="7">
    <location>
        <begin position="506"/>
        <end position="528"/>
    </location>
</feature>
<evidence type="ECO:0000313" key="9">
    <source>
        <dbReference type="EMBL" id="CCE65347.1"/>
    </source>
</evidence>
<dbReference type="FunFam" id="1.20.1250.20:FF:000011">
    <property type="entry name" value="MFS multidrug transporter, putative"/>
    <property type="match status" value="1"/>
</dbReference>
<dbReference type="PROSITE" id="PS50850">
    <property type="entry name" value="MFS"/>
    <property type="match status" value="1"/>
</dbReference>
<evidence type="ECO:0000256" key="2">
    <source>
        <dbReference type="ARBA" id="ARBA00022448"/>
    </source>
</evidence>
<dbReference type="EMBL" id="HE612866">
    <property type="protein sequence ID" value="CCE65347.1"/>
    <property type="molecule type" value="Genomic_DNA"/>
</dbReference>
<dbReference type="InterPro" id="IPR036259">
    <property type="entry name" value="MFS_trans_sf"/>
</dbReference>
<dbReference type="Pfam" id="PF07690">
    <property type="entry name" value="MFS_1"/>
    <property type="match status" value="1"/>
</dbReference>
<name>G8BZL9_TETPH</name>
<accession>G8BZL9</accession>
<dbReference type="GO" id="GO:0022857">
    <property type="term" value="F:transmembrane transporter activity"/>
    <property type="evidence" value="ECO:0007669"/>
    <property type="project" value="InterPro"/>
</dbReference>